<evidence type="ECO:0000313" key="2">
    <source>
        <dbReference type="Proteomes" id="UP001500340"/>
    </source>
</evidence>
<proteinExistence type="predicted"/>
<protein>
    <submittedName>
        <fullName evidence="1">Uncharacterized protein</fullName>
    </submittedName>
</protein>
<name>A0ABP3IB91_9BACL</name>
<organism evidence="1 2">
    <name type="scientific">Paenibacillus motobuensis</name>
    <dbReference type="NCBI Taxonomy" id="295324"/>
    <lineage>
        <taxon>Bacteria</taxon>
        <taxon>Bacillati</taxon>
        <taxon>Bacillota</taxon>
        <taxon>Bacilli</taxon>
        <taxon>Bacillales</taxon>
        <taxon>Paenibacillaceae</taxon>
        <taxon>Paenibacillus</taxon>
    </lineage>
</organism>
<gene>
    <name evidence="1" type="ORF">GCM10008933_29100</name>
</gene>
<evidence type="ECO:0000313" key="1">
    <source>
        <dbReference type="EMBL" id="GAA0396701.1"/>
    </source>
</evidence>
<keyword evidence="2" id="KW-1185">Reference proteome</keyword>
<dbReference type="EMBL" id="BAAACX010000012">
    <property type="protein sequence ID" value="GAA0396701.1"/>
    <property type="molecule type" value="Genomic_DNA"/>
</dbReference>
<comment type="caution">
    <text evidence="1">The sequence shown here is derived from an EMBL/GenBank/DDBJ whole genome shotgun (WGS) entry which is preliminary data.</text>
</comment>
<dbReference type="RefSeq" id="WP_343862337.1">
    <property type="nucleotide sequence ID" value="NZ_BAAACX010000012.1"/>
</dbReference>
<reference evidence="2" key="1">
    <citation type="journal article" date="2019" name="Int. J. Syst. Evol. Microbiol.">
        <title>The Global Catalogue of Microorganisms (GCM) 10K type strain sequencing project: providing services to taxonomists for standard genome sequencing and annotation.</title>
        <authorList>
            <consortium name="The Broad Institute Genomics Platform"/>
            <consortium name="The Broad Institute Genome Sequencing Center for Infectious Disease"/>
            <person name="Wu L."/>
            <person name="Ma J."/>
        </authorList>
    </citation>
    <scope>NUCLEOTIDE SEQUENCE [LARGE SCALE GENOMIC DNA]</scope>
    <source>
        <strain evidence="2">JCM 12774</strain>
    </source>
</reference>
<accession>A0ABP3IB91</accession>
<dbReference type="Proteomes" id="UP001500340">
    <property type="component" value="Unassembled WGS sequence"/>
</dbReference>
<sequence length="46" mass="5010">MTISSVTISAEVADTIERLRKDERDNAYITELALRTGGGISLASQR</sequence>